<protein>
    <submittedName>
        <fullName evidence="2">Uncharacterized protein</fullName>
    </submittedName>
</protein>
<accession>E7QQY2</accession>
<proteinExistence type="predicted"/>
<organism evidence="2 4">
    <name type="scientific">Haladaptatus paucihalophilus DX253</name>
    <dbReference type="NCBI Taxonomy" id="797209"/>
    <lineage>
        <taxon>Archaea</taxon>
        <taxon>Methanobacteriati</taxon>
        <taxon>Methanobacteriota</taxon>
        <taxon>Stenosarchaea group</taxon>
        <taxon>Halobacteria</taxon>
        <taxon>Halobacteriales</taxon>
        <taxon>Haladaptataceae</taxon>
        <taxon>Haladaptatus</taxon>
    </lineage>
</organism>
<gene>
    <name evidence="3" type="ORF">SAMN05444342_1587</name>
    <name evidence="2" type="ORF">ZOD2009_06012</name>
</gene>
<name>E7QQY2_HALPU</name>
<feature type="transmembrane region" description="Helical" evidence="1">
    <location>
        <begin position="6"/>
        <end position="28"/>
    </location>
</feature>
<dbReference type="EMBL" id="FRAN01000002">
    <property type="protein sequence ID" value="SHK53552.1"/>
    <property type="molecule type" value="Genomic_DNA"/>
</dbReference>
<dbReference type="EMBL" id="AEMG01000004">
    <property type="protein sequence ID" value="EFW93396.1"/>
    <property type="molecule type" value="Genomic_DNA"/>
</dbReference>
<evidence type="ECO:0000313" key="4">
    <source>
        <dbReference type="Proteomes" id="UP000003751"/>
    </source>
</evidence>
<reference evidence="2 4" key="1">
    <citation type="journal article" date="2014" name="ISME J.">
        <title>Trehalose/2-sulfotrehalose biosynthesis and glycine-betaine uptake are widely spread mechanisms for osmoadaptation in the Halobacteriales.</title>
        <authorList>
            <person name="Youssef N.H."/>
            <person name="Savage-Ashlock K.N."/>
            <person name="McCully A.L."/>
            <person name="Luedtke B."/>
            <person name="Shaw E.I."/>
            <person name="Hoff W.D."/>
            <person name="Elshahed M.S."/>
        </authorList>
    </citation>
    <scope>NUCLEOTIDE SEQUENCE [LARGE SCALE GENOMIC DNA]</scope>
    <source>
        <strain evidence="2 4">DX253</strain>
    </source>
</reference>
<sequence length="72" mass="7566">MVYTWQYYDLVLGGILASMVFGVSIGYLTAVSLSLSVIGAGFVAVAIIGHGLFVNGPVDEPSDLTNEVETLN</sequence>
<reference evidence="3" key="2">
    <citation type="submission" date="2016-11" db="EMBL/GenBank/DDBJ databases">
        <authorList>
            <person name="Jaros S."/>
            <person name="Januszkiewicz K."/>
            <person name="Wedrychowicz H."/>
        </authorList>
    </citation>
    <scope>NUCLEOTIDE SEQUENCE [LARGE SCALE GENOMIC DNA]</scope>
    <source>
        <strain evidence="3">DX253</strain>
    </source>
</reference>
<keyword evidence="1" id="KW-1133">Transmembrane helix</keyword>
<dbReference type="PATRIC" id="fig|797209.4.peg.1198"/>
<evidence type="ECO:0000313" key="2">
    <source>
        <dbReference type="EMBL" id="EFW93396.1"/>
    </source>
</evidence>
<keyword evidence="1" id="KW-0472">Membrane</keyword>
<dbReference type="RefSeq" id="WP_007977954.1">
    <property type="nucleotide sequence ID" value="NZ_AEMG01000004.1"/>
</dbReference>
<keyword evidence="1" id="KW-0812">Transmembrane</keyword>
<dbReference type="InterPro" id="IPR058328">
    <property type="entry name" value="DUF8015"/>
</dbReference>
<evidence type="ECO:0000313" key="3">
    <source>
        <dbReference type="EMBL" id="SHK53552.1"/>
    </source>
</evidence>
<reference evidence="5" key="3">
    <citation type="submission" date="2016-11" db="EMBL/GenBank/DDBJ databases">
        <authorList>
            <person name="Varghese N."/>
            <person name="Submissions S."/>
        </authorList>
    </citation>
    <scope>NUCLEOTIDE SEQUENCE [LARGE SCALE GENOMIC DNA]</scope>
    <source>
        <strain evidence="5">DX253</strain>
    </source>
</reference>
<dbReference type="eggNOG" id="arCOG06206">
    <property type="taxonomic scope" value="Archaea"/>
</dbReference>
<dbReference type="Proteomes" id="UP000184203">
    <property type="component" value="Unassembled WGS sequence"/>
</dbReference>
<keyword evidence="5" id="KW-1185">Reference proteome</keyword>
<feature type="transmembrane region" description="Helical" evidence="1">
    <location>
        <begin position="35"/>
        <end position="54"/>
    </location>
</feature>
<evidence type="ECO:0000256" key="1">
    <source>
        <dbReference type="SAM" id="Phobius"/>
    </source>
</evidence>
<dbReference type="Pfam" id="PF26047">
    <property type="entry name" value="DUF8015"/>
    <property type="match status" value="1"/>
</dbReference>
<dbReference type="Proteomes" id="UP000003751">
    <property type="component" value="Unassembled WGS sequence"/>
</dbReference>
<dbReference type="AlphaFoldDB" id="E7QQY2"/>
<dbReference type="OrthoDB" id="285121at2157"/>
<evidence type="ECO:0000313" key="5">
    <source>
        <dbReference type="Proteomes" id="UP000184203"/>
    </source>
</evidence>